<dbReference type="AlphaFoldDB" id="A0AA40DNW1"/>
<accession>A0AA40DNW1</accession>
<evidence type="ECO:0000256" key="1">
    <source>
        <dbReference type="SAM" id="MobiDB-lite"/>
    </source>
</evidence>
<protein>
    <submittedName>
        <fullName evidence="2">Uncharacterized protein</fullName>
    </submittedName>
</protein>
<reference evidence="2" key="1">
    <citation type="submission" date="2023-06" db="EMBL/GenBank/DDBJ databases">
        <title>Genome-scale phylogeny and comparative genomics of the fungal order Sordariales.</title>
        <authorList>
            <consortium name="Lawrence Berkeley National Laboratory"/>
            <person name="Hensen N."/>
            <person name="Bonometti L."/>
            <person name="Westerberg I."/>
            <person name="Brannstrom I.O."/>
            <person name="Guillou S."/>
            <person name="Cros-Aarteil S."/>
            <person name="Calhoun S."/>
            <person name="Haridas S."/>
            <person name="Kuo A."/>
            <person name="Mondo S."/>
            <person name="Pangilinan J."/>
            <person name="Riley R."/>
            <person name="Labutti K."/>
            <person name="Andreopoulos B."/>
            <person name="Lipzen A."/>
            <person name="Chen C."/>
            <person name="Yanf M."/>
            <person name="Daum C."/>
            <person name="Ng V."/>
            <person name="Clum A."/>
            <person name="Steindorff A."/>
            <person name="Ohm R."/>
            <person name="Martin F."/>
            <person name="Silar P."/>
            <person name="Natvig D."/>
            <person name="Lalanne C."/>
            <person name="Gautier V."/>
            <person name="Ament-Velasquez S.L."/>
            <person name="Kruys A."/>
            <person name="Hutchinson M.I."/>
            <person name="Powell A.J."/>
            <person name="Barry K."/>
            <person name="Miller A.N."/>
            <person name="Grigoriev I.V."/>
            <person name="Debuchy R."/>
            <person name="Gladieux P."/>
            <person name="Thoren M.H."/>
            <person name="Johannesson H."/>
        </authorList>
    </citation>
    <scope>NUCLEOTIDE SEQUENCE</scope>
    <source>
        <strain evidence="2">SMH4607-1</strain>
    </source>
</reference>
<organism evidence="2 3">
    <name type="scientific">Lasiosphaeris hirsuta</name>
    <dbReference type="NCBI Taxonomy" id="260670"/>
    <lineage>
        <taxon>Eukaryota</taxon>
        <taxon>Fungi</taxon>
        <taxon>Dikarya</taxon>
        <taxon>Ascomycota</taxon>
        <taxon>Pezizomycotina</taxon>
        <taxon>Sordariomycetes</taxon>
        <taxon>Sordariomycetidae</taxon>
        <taxon>Sordariales</taxon>
        <taxon>Lasiosphaeriaceae</taxon>
        <taxon>Lasiosphaeris</taxon>
    </lineage>
</organism>
<name>A0AA40DNW1_9PEZI</name>
<keyword evidence="3" id="KW-1185">Reference proteome</keyword>
<evidence type="ECO:0000313" key="2">
    <source>
        <dbReference type="EMBL" id="KAK0708081.1"/>
    </source>
</evidence>
<comment type="caution">
    <text evidence="2">The sequence shown here is derived from an EMBL/GenBank/DDBJ whole genome shotgun (WGS) entry which is preliminary data.</text>
</comment>
<proteinExistence type="predicted"/>
<feature type="compositionally biased region" description="Basic and acidic residues" evidence="1">
    <location>
        <begin position="118"/>
        <end position="127"/>
    </location>
</feature>
<dbReference type="EMBL" id="JAUKUA010000006">
    <property type="protein sequence ID" value="KAK0708081.1"/>
    <property type="molecule type" value="Genomic_DNA"/>
</dbReference>
<sequence>MAKPAPQDDRFIKQVLEARNQHLQKENRRLQSVLKEANARIAALERRAKNPAPANGEAAKPPQNGAPKEQPDENKAFVKLEERLEGMAAQTAKINALMERAARVLGQPAKNGPSSEGKQGRKERPAA</sequence>
<evidence type="ECO:0000313" key="3">
    <source>
        <dbReference type="Proteomes" id="UP001172102"/>
    </source>
</evidence>
<gene>
    <name evidence="2" type="ORF">B0H67DRAFT_648184</name>
</gene>
<feature type="region of interest" description="Disordered" evidence="1">
    <location>
        <begin position="104"/>
        <end position="127"/>
    </location>
</feature>
<feature type="region of interest" description="Disordered" evidence="1">
    <location>
        <begin position="44"/>
        <end position="75"/>
    </location>
</feature>
<dbReference type="Proteomes" id="UP001172102">
    <property type="component" value="Unassembled WGS sequence"/>
</dbReference>